<keyword evidence="5 8" id="KW-1133">Transmembrane helix</keyword>
<comment type="subcellular location">
    <subcellularLocation>
        <location evidence="1">Cell membrane</location>
    </subcellularLocation>
</comment>
<accession>A0A4Y3RQC7</accession>
<dbReference type="GO" id="GO:0000166">
    <property type="term" value="F:nucleotide binding"/>
    <property type="evidence" value="ECO:0007669"/>
    <property type="project" value="UniProtKB-KW"/>
</dbReference>
<proteinExistence type="predicted"/>
<dbReference type="Pfam" id="PF18967">
    <property type="entry name" value="PycTM"/>
    <property type="match status" value="1"/>
</dbReference>
<evidence type="ECO:0000256" key="3">
    <source>
        <dbReference type="ARBA" id="ARBA00022692"/>
    </source>
</evidence>
<keyword evidence="3 8" id="KW-0812">Transmembrane</keyword>
<dbReference type="InterPro" id="IPR043760">
    <property type="entry name" value="PycTM_dom"/>
</dbReference>
<dbReference type="EMBL" id="BJMN01000029">
    <property type="protein sequence ID" value="GEB58913.1"/>
    <property type="molecule type" value="Genomic_DNA"/>
</dbReference>
<evidence type="ECO:0000256" key="6">
    <source>
        <dbReference type="ARBA" id="ARBA00023118"/>
    </source>
</evidence>
<evidence type="ECO:0000256" key="1">
    <source>
        <dbReference type="ARBA" id="ARBA00004236"/>
    </source>
</evidence>
<dbReference type="GO" id="GO:0051607">
    <property type="term" value="P:defense response to virus"/>
    <property type="evidence" value="ECO:0007669"/>
    <property type="project" value="UniProtKB-KW"/>
</dbReference>
<feature type="transmembrane region" description="Helical" evidence="8">
    <location>
        <begin position="151"/>
        <end position="171"/>
    </location>
</feature>
<evidence type="ECO:0000313" key="10">
    <source>
        <dbReference type="EMBL" id="GEB58913.1"/>
    </source>
</evidence>
<name>A0A4Y3RQC7_9ACTN</name>
<feature type="transmembrane region" description="Helical" evidence="8">
    <location>
        <begin position="34"/>
        <end position="53"/>
    </location>
</feature>
<evidence type="ECO:0000256" key="4">
    <source>
        <dbReference type="ARBA" id="ARBA00022741"/>
    </source>
</evidence>
<evidence type="ECO:0000256" key="8">
    <source>
        <dbReference type="SAM" id="Phobius"/>
    </source>
</evidence>
<comment type="caution">
    <text evidence="10">The sequence shown here is derived from an EMBL/GenBank/DDBJ whole genome shotgun (WGS) entry which is preliminary data.</text>
</comment>
<organism evidence="10 11">
    <name type="scientific">Streptomyces gardneri</name>
    <dbReference type="NCBI Taxonomy" id="66892"/>
    <lineage>
        <taxon>Bacteria</taxon>
        <taxon>Bacillati</taxon>
        <taxon>Actinomycetota</taxon>
        <taxon>Actinomycetes</taxon>
        <taxon>Kitasatosporales</taxon>
        <taxon>Streptomycetaceae</taxon>
        <taxon>Streptomyces</taxon>
    </lineage>
</organism>
<evidence type="ECO:0000256" key="5">
    <source>
        <dbReference type="ARBA" id="ARBA00022989"/>
    </source>
</evidence>
<keyword evidence="2" id="KW-1003">Cell membrane</keyword>
<reference evidence="10 11" key="1">
    <citation type="submission" date="2019-06" db="EMBL/GenBank/DDBJ databases">
        <title>Whole genome shotgun sequence of Streptomyces gardneri NBRC 12865.</title>
        <authorList>
            <person name="Hosoyama A."/>
            <person name="Uohara A."/>
            <person name="Ohji S."/>
            <person name="Ichikawa N."/>
        </authorList>
    </citation>
    <scope>NUCLEOTIDE SEQUENCE [LARGE SCALE GENOMIC DNA]</scope>
    <source>
        <strain evidence="10 11">NBRC 12865</strain>
    </source>
</reference>
<evidence type="ECO:0000256" key="7">
    <source>
        <dbReference type="ARBA" id="ARBA00023136"/>
    </source>
</evidence>
<keyword evidence="4" id="KW-0547">Nucleotide-binding</keyword>
<evidence type="ECO:0000313" key="11">
    <source>
        <dbReference type="Proteomes" id="UP000315226"/>
    </source>
</evidence>
<sequence>MDSGSEGASRDPAPLSRVLLVETREELVKADQKANLLLAAMGVAVAALVGAFASAKVNPICFPVLGQVLFWIGCALAILALGAFARAVFPNLGSGEAGRMHYFGDVVENDASVSVVVDLVSRVNIAHRDIQQFTVLAKSVLDKYKNIRRGIVCAVIAVPLLFAGSLLGVVLD</sequence>
<evidence type="ECO:0000256" key="2">
    <source>
        <dbReference type="ARBA" id="ARBA00022475"/>
    </source>
</evidence>
<dbReference type="GO" id="GO:0005886">
    <property type="term" value="C:plasma membrane"/>
    <property type="evidence" value="ECO:0007669"/>
    <property type="project" value="UniProtKB-SubCell"/>
</dbReference>
<dbReference type="Proteomes" id="UP000315226">
    <property type="component" value="Unassembled WGS sequence"/>
</dbReference>
<keyword evidence="7 8" id="KW-0472">Membrane</keyword>
<gene>
    <name evidence="10" type="ORF">SGA01_45180</name>
</gene>
<protein>
    <recommendedName>
        <fullName evidence="9">Pycsar effector protein domain-containing protein</fullName>
    </recommendedName>
</protein>
<keyword evidence="11" id="KW-1185">Reference proteome</keyword>
<feature type="domain" description="Pycsar effector protein" evidence="9">
    <location>
        <begin position="19"/>
        <end position="167"/>
    </location>
</feature>
<dbReference type="AlphaFoldDB" id="A0A4Y3RQC7"/>
<feature type="transmembrane region" description="Helical" evidence="8">
    <location>
        <begin position="68"/>
        <end position="89"/>
    </location>
</feature>
<evidence type="ECO:0000259" key="9">
    <source>
        <dbReference type="Pfam" id="PF18967"/>
    </source>
</evidence>
<keyword evidence="6" id="KW-0051">Antiviral defense</keyword>